<reference evidence="2" key="1">
    <citation type="journal article" date="2012" name="Nat. Biotechnol.">
        <title>Draft genome sequence of pigeonpea (Cajanus cajan), an orphan legume crop of resource-poor farmers.</title>
        <authorList>
            <person name="Varshney R.K."/>
            <person name="Chen W."/>
            <person name="Li Y."/>
            <person name="Bharti A.K."/>
            <person name="Saxena R.K."/>
            <person name="Schlueter J.A."/>
            <person name="Donoghue M.T."/>
            <person name="Azam S."/>
            <person name="Fan G."/>
            <person name="Whaley A.M."/>
            <person name="Farmer A.D."/>
            <person name="Sheridan J."/>
            <person name="Iwata A."/>
            <person name="Tuteja R."/>
            <person name="Penmetsa R.V."/>
            <person name="Wu W."/>
            <person name="Upadhyaya H.D."/>
            <person name="Yang S.P."/>
            <person name="Shah T."/>
            <person name="Saxena K.B."/>
            <person name="Michael T."/>
            <person name="McCombie W.R."/>
            <person name="Yang B."/>
            <person name="Zhang G."/>
            <person name="Yang H."/>
            <person name="Wang J."/>
            <person name="Spillane C."/>
            <person name="Cook D.R."/>
            <person name="May G.D."/>
            <person name="Xu X."/>
            <person name="Jackson S.A."/>
        </authorList>
    </citation>
    <scope>NUCLEOTIDE SEQUENCE [LARGE SCALE GENOMIC DNA]</scope>
</reference>
<name>A0A151UI16_CAJCA</name>
<evidence type="ECO:0000313" key="2">
    <source>
        <dbReference type="EMBL" id="KYP78912.1"/>
    </source>
</evidence>
<protein>
    <recommendedName>
        <fullName evidence="1">Tf2-1-like SH3-like domain-containing protein</fullName>
    </recommendedName>
</protein>
<dbReference type="OMA" id="WRIVGEA"/>
<gene>
    <name evidence="2" type="ORF">KK1_048203</name>
</gene>
<feature type="domain" description="Tf2-1-like SH3-like" evidence="1">
    <location>
        <begin position="66"/>
        <end position="126"/>
    </location>
</feature>
<accession>A0A151UI16</accession>
<evidence type="ECO:0000313" key="3">
    <source>
        <dbReference type="Proteomes" id="UP000075243"/>
    </source>
</evidence>
<sequence>MIPVEIGEPTLRRQQFTEESNGEALNVELDLIEEARDRAFINMEACRARASRKHRTKIKPREFHPGDLVWRIVGEARRDKAQEKLAPNWDGPFRVRHNLNNGAYKLEELNGKIISRTWNVTHLKHYFS</sequence>
<dbReference type="AlphaFoldDB" id="A0A151UI16"/>
<comment type="caution">
    <text evidence="2">The sequence shown here is derived from an EMBL/GenBank/DDBJ whole genome shotgun (WGS) entry which is preliminary data.</text>
</comment>
<dbReference type="InterPro" id="IPR056924">
    <property type="entry name" value="SH3_Tf2-1"/>
</dbReference>
<proteinExistence type="predicted"/>
<dbReference type="Proteomes" id="UP000075243">
    <property type="component" value="Unassembled WGS sequence"/>
</dbReference>
<organism evidence="2 3">
    <name type="scientific">Cajanus cajan</name>
    <name type="common">Pigeon pea</name>
    <name type="synonym">Cajanus indicus</name>
    <dbReference type="NCBI Taxonomy" id="3821"/>
    <lineage>
        <taxon>Eukaryota</taxon>
        <taxon>Viridiplantae</taxon>
        <taxon>Streptophyta</taxon>
        <taxon>Embryophyta</taxon>
        <taxon>Tracheophyta</taxon>
        <taxon>Spermatophyta</taxon>
        <taxon>Magnoliopsida</taxon>
        <taxon>eudicotyledons</taxon>
        <taxon>Gunneridae</taxon>
        <taxon>Pentapetalae</taxon>
        <taxon>rosids</taxon>
        <taxon>fabids</taxon>
        <taxon>Fabales</taxon>
        <taxon>Fabaceae</taxon>
        <taxon>Papilionoideae</taxon>
        <taxon>50 kb inversion clade</taxon>
        <taxon>NPAAA clade</taxon>
        <taxon>indigoferoid/millettioid clade</taxon>
        <taxon>Phaseoleae</taxon>
        <taxon>Cajanus</taxon>
    </lineage>
</organism>
<keyword evidence="3" id="KW-1185">Reference proteome</keyword>
<dbReference type="PANTHER" id="PTHR48475:SF1">
    <property type="entry name" value="RNASE H TYPE-1 DOMAIN-CONTAINING PROTEIN"/>
    <property type="match status" value="1"/>
</dbReference>
<dbReference type="Pfam" id="PF24626">
    <property type="entry name" value="SH3_Tf2-1"/>
    <property type="match status" value="1"/>
</dbReference>
<evidence type="ECO:0000259" key="1">
    <source>
        <dbReference type="Pfam" id="PF24626"/>
    </source>
</evidence>
<dbReference type="Gramene" id="C.cajan_43904.t">
    <property type="protein sequence ID" value="C.cajan_43904.t.cds1"/>
    <property type="gene ID" value="C.cajan_43904"/>
</dbReference>
<dbReference type="PANTHER" id="PTHR48475">
    <property type="entry name" value="RIBONUCLEASE H"/>
    <property type="match status" value="1"/>
</dbReference>
<dbReference type="EMBL" id="AGCT01064619">
    <property type="protein sequence ID" value="KYP78912.1"/>
    <property type="molecule type" value="Genomic_DNA"/>
</dbReference>